<dbReference type="EMBL" id="FUWS01000010">
    <property type="protein sequence ID" value="SKA28723.1"/>
    <property type="molecule type" value="Genomic_DNA"/>
</dbReference>
<dbReference type="Proteomes" id="UP000190637">
    <property type="component" value="Unassembled WGS sequence"/>
</dbReference>
<dbReference type="AlphaFoldDB" id="A0A1T4SKM8"/>
<feature type="region of interest" description="Disordered" evidence="1">
    <location>
        <begin position="45"/>
        <end position="64"/>
    </location>
</feature>
<protein>
    <submittedName>
        <fullName evidence="2">Uncharacterized protein</fullName>
    </submittedName>
</protein>
<organism evidence="2 3">
    <name type="scientific">Marinactinospora thermotolerans DSM 45154</name>
    <dbReference type="NCBI Taxonomy" id="1122192"/>
    <lineage>
        <taxon>Bacteria</taxon>
        <taxon>Bacillati</taxon>
        <taxon>Actinomycetota</taxon>
        <taxon>Actinomycetes</taxon>
        <taxon>Streptosporangiales</taxon>
        <taxon>Nocardiopsidaceae</taxon>
        <taxon>Marinactinospora</taxon>
    </lineage>
</organism>
<evidence type="ECO:0000256" key="1">
    <source>
        <dbReference type="SAM" id="MobiDB-lite"/>
    </source>
</evidence>
<name>A0A1T4SKM8_9ACTN</name>
<gene>
    <name evidence="2" type="ORF">SAMN02745673_03607</name>
</gene>
<reference evidence="2 3" key="1">
    <citation type="submission" date="2017-02" db="EMBL/GenBank/DDBJ databases">
        <authorList>
            <person name="Peterson S.W."/>
        </authorList>
    </citation>
    <scope>NUCLEOTIDE SEQUENCE [LARGE SCALE GENOMIC DNA]</scope>
    <source>
        <strain evidence="2 3">DSM 45154</strain>
    </source>
</reference>
<keyword evidence="3" id="KW-1185">Reference proteome</keyword>
<proteinExistence type="predicted"/>
<sequence>MVGLCAVSFRGGRVAGSSGGQAGRRGFRGALPTLLSRFPTRRKGFPGLFTRRRGRLGSRGDHLG</sequence>
<evidence type="ECO:0000313" key="3">
    <source>
        <dbReference type="Proteomes" id="UP000190637"/>
    </source>
</evidence>
<evidence type="ECO:0000313" key="2">
    <source>
        <dbReference type="EMBL" id="SKA28723.1"/>
    </source>
</evidence>
<accession>A0A1T4SKM8</accession>
<feature type="compositionally biased region" description="Basic residues" evidence="1">
    <location>
        <begin position="45"/>
        <end position="56"/>
    </location>
</feature>